<sequence length="368" mass="41164">MPDLFGPLSQDQQLLIETMAGAFLKDNQWPVWDAVQRMLRRHRLDATQVLNSLPRVGSQSLAGVSYGLVWSDRPYPADNTRPALTIAAGLHVPDFASAVARPFLLVLGTVAELERNAPISTQTVTEVRVTSADIKRAHPSVSDIFMGWLPDLMDHEPPTWASSPRTEADGGWSRDIRPQISDYEDVRDLPAYVERVVQLMPTPAQPQVYEVGTAMPPGIIFRPAQTFPLAPAAEPLPRPEYVDESLIKELEDEAGETSWHLDKLIGLIRELNSNFADEHPYACHTLLRAILDHVPPIFGAGTFEQLASNHKWPTPVDKSYMGNLSRFKTQGHDVLHRQISKKANLVRMHDVPPPLWLSTLLRHCIDTL</sequence>
<name>A0ABV6ULT9_9ACTN</name>
<organism evidence="1 2">
    <name type="scientific">Streptacidiphilus cavernicola</name>
    <dbReference type="NCBI Taxonomy" id="3342716"/>
    <lineage>
        <taxon>Bacteria</taxon>
        <taxon>Bacillati</taxon>
        <taxon>Actinomycetota</taxon>
        <taxon>Actinomycetes</taxon>
        <taxon>Kitasatosporales</taxon>
        <taxon>Streptomycetaceae</taxon>
        <taxon>Streptacidiphilus</taxon>
    </lineage>
</organism>
<dbReference type="RefSeq" id="WP_030249687.1">
    <property type="nucleotide sequence ID" value="NZ_JBHEZZ010000006.1"/>
</dbReference>
<reference evidence="1 2" key="1">
    <citation type="submission" date="2024-09" db="EMBL/GenBank/DDBJ databases">
        <authorList>
            <person name="Lee S.D."/>
        </authorList>
    </citation>
    <scope>NUCLEOTIDE SEQUENCE [LARGE SCALE GENOMIC DNA]</scope>
    <source>
        <strain evidence="1 2">N1-5</strain>
    </source>
</reference>
<gene>
    <name evidence="1" type="ORF">ACEZDJ_14105</name>
</gene>
<accession>A0ABV6ULT9</accession>
<comment type="caution">
    <text evidence="1">The sequence shown here is derived from an EMBL/GenBank/DDBJ whole genome shotgun (WGS) entry which is preliminary data.</text>
</comment>
<proteinExistence type="predicted"/>
<evidence type="ECO:0000313" key="1">
    <source>
        <dbReference type="EMBL" id="MFC1402420.1"/>
    </source>
</evidence>
<dbReference type="EMBL" id="JBHEZZ010000006">
    <property type="protein sequence ID" value="MFC1402420.1"/>
    <property type="molecule type" value="Genomic_DNA"/>
</dbReference>
<keyword evidence="2" id="KW-1185">Reference proteome</keyword>
<protein>
    <submittedName>
        <fullName evidence="1">Uncharacterized protein</fullName>
    </submittedName>
</protein>
<evidence type="ECO:0000313" key="2">
    <source>
        <dbReference type="Proteomes" id="UP001592528"/>
    </source>
</evidence>
<dbReference type="Proteomes" id="UP001592528">
    <property type="component" value="Unassembled WGS sequence"/>
</dbReference>